<dbReference type="Proteomes" id="UP000663852">
    <property type="component" value="Unassembled WGS sequence"/>
</dbReference>
<dbReference type="InterPro" id="IPR008990">
    <property type="entry name" value="Elect_transpt_acc-like_dom_sf"/>
</dbReference>
<dbReference type="OrthoDB" id="76388at2759"/>
<protein>
    <recommendedName>
        <fullName evidence="1">nitrile hydratase</fullName>
        <ecNumber evidence="1">4.2.1.84</ecNumber>
    </recommendedName>
</protein>
<dbReference type="AlphaFoldDB" id="A0A815UP07"/>
<comment type="caution">
    <text evidence="9">The sequence shown here is derived from an EMBL/GenBank/DDBJ whole genome shotgun (WGS) entry which is preliminary data.</text>
</comment>
<evidence type="ECO:0000256" key="1">
    <source>
        <dbReference type="ARBA" id="ARBA00013079"/>
    </source>
</evidence>
<dbReference type="SUPFAM" id="SSF50090">
    <property type="entry name" value="Electron transport accessory proteins"/>
    <property type="match status" value="1"/>
</dbReference>
<feature type="domain" description="Nitrile hydratase beta subunit" evidence="6">
    <location>
        <begin position="106"/>
        <end position="204"/>
    </location>
</feature>
<dbReference type="GO" id="GO:0018822">
    <property type="term" value="F:nitrile hydratase activity"/>
    <property type="evidence" value="ECO:0007669"/>
    <property type="project" value="UniProtKB-EC"/>
</dbReference>
<evidence type="ECO:0000256" key="5">
    <source>
        <dbReference type="SAM" id="MobiDB-lite"/>
    </source>
</evidence>
<name>A0A815UP07_ADIRI</name>
<dbReference type="Pfam" id="PF02979">
    <property type="entry name" value="NHase_alpha"/>
    <property type="match status" value="1"/>
</dbReference>
<evidence type="ECO:0000256" key="3">
    <source>
        <dbReference type="ARBA" id="ARBA00023239"/>
    </source>
</evidence>
<evidence type="ECO:0000256" key="2">
    <source>
        <dbReference type="ARBA" id="ARBA00022723"/>
    </source>
</evidence>
<feature type="region of interest" description="Disordered" evidence="5">
    <location>
        <begin position="214"/>
        <end position="238"/>
    </location>
</feature>
<dbReference type="Pfam" id="PF02211">
    <property type="entry name" value="NHase_beta_C"/>
    <property type="match status" value="1"/>
</dbReference>
<evidence type="ECO:0000259" key="6">
    <source>
        <dbReference type="Pfam" id="PF02211"/>
    </source>
</evidence>
<feature type="domain" description="Nitrile hydratase beta subunit-like N-terminal" evidence="8">
    <location>
        <begin position="29"/>
        <end position="97"/>
    </location>
</feature>
<sequence length="446" mass="52291">MSVERVTDVASNANEEDLLKSIDRPVDEYAYWEQQIDAVLCTLVKKGLMNLHQLRHGVESIDKPLYNKLSYYERWTISIAKHCLESGLLTQNDLNQTYGSPLCSTDEQLFHVGDYVRVQHENYATRWIKPHLRTPGYIYGKTGVIEKFCGVFQNPEYYAYENNDANQEHRQPLYRVRFNQKDVWNDYQGNDNDTIDIEIYQHWLLPVSKSDLTDEKKEEHLHRHHHHHHDHHEDEHHDHVHEERNIIEQRAIDREGNPSSIQHLAESLINSLIEKKLLNYNELRKQIETIQMAGTNSKGAELVVEAWLNPTFKENLLKDPTNTIKQFLNFNDFSTNMCVVESTDEIHNLIVCTLCSCYPRQLLGLPPGWYKSRSYRTRAPRNPRQVLKEFGTEIPEHVKIQVHDSTADLRYLVLPRRPKETEGWSREQLIPLVTRDAMIGVSEVKL</sequence>
<keyword evidence="2" id="KW-0479">Metal-binding</keyword>
<evidence type="ECO:0000259" key="8">
    <source>
        <dbReference type="Pfam" id="PF21006"/>
    </source>
</evidence>
<dbReference type="Pfam" id="PF21006">
    <property type="entry name" value="NHase_beta_N"/>
    <property type="match status" value="1"/>
</dbReference>
<accession>A0A815UP07</accession>
<dbReference type="Gene3D" id="2.30.30.50">
    <property type="match status" value="1"/>
</dbReference>
<dbReference type="EMBL" id="CAJNOJ010000781">
    <property type="protein sequence ID" value="CAF1522048.1"/>
    <property type="molecule type" value="Genomic_DNA"/>
</dbReference>
<dbReference type="InterPro" id="IPR004232">
    <property type="entry name" value="CN_Hdrtase_a/SCN_Hdrlase_g"/>
</dbReference>
<dbReference type="Gene3D" id="3.90.330.10">
    <property type="entry name" value="Nitrile hydratase alpha /Thiocyanate hydrolase gamma"/>
    <property type="match status" value="1"/>
</dbReference>
<dbReference type="InterPro" id="IPR049054">
    <property type="entry name" value="CN_hydtase_beta-like_N"/>
</dbReference>
<evidence type="ECO:0000256" key="4">
    <source>
        <dbReference type="ARBA" id="ARBA00044877"/>
    </source>
</evidence>
<dbReference type="Gene3D" id="1.10.472.20">
    <property type="entry name" value="Nitrile hydratase, beta subunit"/>
    <property type="match status" value="1"/>
</dbReference>
<dbReference type="EC" id="4.2.1.84" evidence="1"/>
<dbReference type="SUPFAM" id="SSF56209">
    <property type="entry name" value="Nitrile hydratase alpha chain"/>
    <property type="match status" value="1"/>
</dbReference>
<gene>
    <name evidence="9" type="ORF">EDS130_LOCUS43942</name>
</gene>
<organism evidence="9 10">
    <name type="scientific">Adineta ricciae</name>
    <name type="common">Rotifer</name>
    <dbReference type="NCBI Taxonomy" id="249248"/>
    <lineage>
        <taxon>Eukaryota</taxon>
        <taxon>Metazoa</taxon>
        <taxon>Spiralia</taxon>
        <taxon>Gnathifera</taxon>
        <taxon>Rotifera</taxon>
        <taxon>Eurotatoria</taxon>
        <taxon>Bdelloidea</taxon>
        <taxon>Adinetida</taxon>
        <taxon>Adinetidae</taxon>
        <taxon>Adineta</taxon>
    </lineage>
</organism>
<evidence type="ECO:0000313" key="10">
    <source>
        <dbReference type="Proteomes" id="UP000663852"/>
    </source>
</evidence>
<dbReference type="InterPro" id="IPR024690">
    <property type="entry name" value="CN_hydtase_beta_dom_C"/>
</dbReference>
<feature type="domain" description="Nitrile hydratase alpha/Thiocyanate hydrolase gamma" evidence="7">
    <location>
        <begin position="262"/>
        <end position="441"/>
    </location>
</feature>
<evidence type="ECO:0000313" key="9">
    <source>
        <dbReference type="EMBL" id="CAF1522048.1"/>
    </source>
</evidence>
<keyword evidence="3" id="KW-0456">Lyase</keyword>
<dbReference type="GO" id="GO:0046914">
    <property type="term" value="F:transition metal ion binding"/>
    <property type="evidence" value="ECO:0007669"/>
    <property type="project" value="InterPro"/>
</dbReference>
<dbReference type="InterPro" id="IPR036648">
    <property type="entry name" value="CN_Hdrase_a/SCN_Hdrase_g_sf"/>
</dbReference>
<reference evidence="9" key="1">
    <citation type="submission" date="2021-02" db="EMBL/GenBank/DDBJ databases">
        <authorList>
            <person name="Nowell W R."/>
        </authorList>
    </citation>
    <scope>NUCLEOTIDE SEQUENCE</scope>
</reference>
<dbReference type="InterPro" id="IPR042262">
    <property type="entry name" value="CN_hydtase_beta_C"/>
</dbReference>
<comment type="catalytic activity">
    <reaction evidence="4">
        <text>an aliphatic primary amide = an aliphatic nitrile + H2O</text>
        <dbReference type="Rhea" id="RHEA:12673"/>
        <dbReference type="ChEBI" id="CHEBI:15377"/>
        <dbReference type="ChEBI" id="CHEBI:65285"/>
        <dbReference type="ChEBI" id="CHEBI:80291"/>
        <dbReference type="EC" id="4.2.1.84"/>
    </reaction>
</comment>
<proteinExistence type="predicted"/>
<evidence type="ECO:0000259" key="7">
    <source>
        <dbReference type="Pfam" id="PF02979"/>
    </source>
</evidence>